<dbReference type="UniPathway" id="UPA00148"/>
<dbReference type="CDD" id="cd11644">
    <property type="entry name" value="Precorrin-6Y-MT"/>
    <property type="match status" value="1"/>
</dbReference>
<reference evidence="7 8" key="1">
    <citation type="submission" date="2017-06" db="EMBL/GenBank/DDBJ databases">
        <authorList>
            <person name="Kim H.J."/>
            <person name="Triplett B.A."/>
        </authorList>
    </citation>
    <scope>NUCLEOTIDE SEQUENCE [LARGE SCALE GENOMIC DNA]</scope>
    <source>
        <strain evidence="7 8">DSM 45207</strain>
    </source>
</reference>
<accession>A0A238WPY0</accession>
<keyword evidence="4 7" id="KW-0808">Transferase</keyword>
<evidence type="ECO:0000259" key="6">
    <source>
        <dbReference type="Pfam" id="PF00590"/>
    </source>
</evidence>
<dbReference type="AlphaFoldDB" id="A0A238WPY0"/>
<dbReference type="Proteomes" id="UP000198348">
    <property type="component" value="Unassembled WGS sequence"/>
</dbReference>
<dbReference type="RefSeq" id="WP_176439846.1">
    <property type="nucleotide sequence ID" value="NZ_FZNW01000007.1"/>
</dbReference>
<dbReference type="Pfam" id="PF00590">
    <property type="entry name" value="TP_methylase"/>
    <property type="match status" value="1"/>
</dbReference>
<dbReference type="InterPro" id="IPR000878">
    <property type="entry name" value="4pyrrol_Mease"/>
</dbReference>
<evidence type="ECO:0000256" key="1">
    <source>
        <dbReference type="ARBA" id="ARBA00004953"/>
    </source>
</evidence>
<dbReference type="InterPro" id="IPR012818">
    <property type="entry name" value="CbiE"/>
</dbReference>
<gene>
    <name evidence="7" type="ORF">SAMN06265360_10770</name>
</gene>
<keyword evidence="5" id="KW-0949">S-adenosyl-L-methionine</keyword>
<dbReference type="SUPFAM" id="SSF53790">
    <property type="entry name" value="Tetrapyrrole methylase"/>
    <property type="match status" value="1"/>
</dbReference>
<dbReference type="NCBIfam" id="TIGR02469">
    <property type="entry name" value="CbiT"/>
    <property type="match status" value="1"/>
</dbReference>
<evidence type="ECO:0000256" key="2">
    <source>
        <dbReference type="ARBA" id="ARBA00022573"/>
    </source>
</evidence>
<dbReference type="GO" id="GO:0008276">
    <property type="term" value="F:protein methyltransferase activity"/>
    <property type="evidence" value="ECO:0007669"/>
    <property type="project" value="InterPro"/>
</dbReference>
<evidence type="ECO:0000313" key="7">
    <source>
        <dbReference type="EMBL" id="SNR48602.1"/>
    </source>
</evidence>
<evidence type="ECO:0000256" key="4">
    <source>
        <dbReference type="ARBA" id="ARBA00022679"/>
    </source>
</evidence>
<dbReference type="InterPro" id="IPR014008">
    <property type="entry name" value="Cbl_synth_MTase_CbiT"/>
</dbReference>
<evidence type="ECO:0000256" key="3">
    <source>
        <dbReference type="ARBA" id="ARBA00022603"/>
    </source>
</evidence>
<dbReference type="PIRSF" id="PIRSF036428">
    <property type="entry name" value="CobL"/>
    <property type="match status" value="1"/>
</dbReference>
<organism evidence="7 8">
    <name type="scientific">Haloechinothrix alba</name>
    <dbReference type="NCBI Taxonomy" id="664784"/>
    <lineage>
        <taxon>Bacteria</taxon>
        <taxon>Bacillati</taxon>
        <taxon>Actinomycetota</taxon>
        <taxon>Actinomycetes</taxon>
        <taxon>Pseudonocardiales</taxon>
        <taxon>Pseudonocardiaceae</taxon>
        <taxon>Haloechinothrix</taxon>
    </lineage>
</organism>
<dbReference type="InterPro" id="IPR050714">
    <property type="entry name" value="Cobalamin_biosynth_MTase"/>
</dbReference>
<dbReference type="InterPro" id="IPR006365">
    <property type="entry name" value="Cbl_synth_CobL"/>
</dbReference>
<dbReference type="GO" id="GO:0032259">
    <property type="term" value="P:methylation"/>
    <property type="evidence" value="ECO:0007669"/>
    <property type="project" value="UniProtKB-KW"/>
</dbReference>
<proteinExistence type="predicted"/>
<dbReference type="SUPFAM" id="SSF53335">
    <property type="entry name" value="S-adenosyl-L-methionine-dependent methyltransferases"/>
    <property type="match status" value="1"/>
</dbReference>
<dbReference type="InterPro" id="IPR029063">
    <property type="entry name" value="SAM-dependent_MTases_sf"/>
</dbReference>
<protein>
    <submittedName>
        <fullName evidence="7">Precorrin-6Y C5,15-methyltransferase (Decarboxylating)</fullName>
    </submittedName>
</protein>
<keyword evidence="3 7" id="KW-0489">Methyltransferase</keyword>
<name>A0A238WPY0_9PSEU</name>
<evidence type="ECO:0000256" key="5">
    <source>
        <dbReference type="ARBA" id="ARBA00022691"/>
    </source>
</evidence>
<sequence>MPPANHPTNDVLTVVGIGADGWPGLADGARDEIGACDVLFGGRRQLELVPASVPATRVEWPSPLLPALDGLLAEHAERRRCVLASGDPLLSGIATTLITRYGQASVRVVPALSSVTLARARLGWSFEETEVISSVARSVDRVARALAPGRRLLVLSSTADTPGEVAGLLADRGYGPSTLTVLENLGADGERSYQGTARGWSHPPGSDLNVVAVECAADAGTVPHTTIAGLPDDAFEHDGQITKRDLRAAALARLAPLPGQLLWDIGAGAGSVAVEWCRVHPSNRALAVERDPTRAARIGRNAHLLGVPDLRVVTDAAPDGLPADERPDAIFLGGAVSAPGMVPACVDALAPGGRLVAHAVTVEAESALLAAYRDYGGELLRIGAEHAAPLGGFTGWQPARTVTQYSLLVSEPGQDSSG</sequence>
<dbReference type="Gene3D" id="3.40.1010.10">
    <property type="entry name" value="Cobalt-precorrin-4 Transmethylase, Domain 1"/>
    <property type="match status" value="1"/>
</dbReference>
<dbReference type="NCBIfam" id="TIGR02467">
    <property type="entry name" value="CbiE"/>
    <property type="match status" value="1"/>
</dbReference>
<dbReference type="CDD" id="cd02440">
    <property type="entry name" value="AdoMet_MTases"/>
    <property type="match status" value="1"/>
</dbReference>
<dbReference type="GO" id="GO:0009236">
    <property type="term" value="P:cobalamin biosynthetic process"/>
    <property type="evidence" value="ECO:0007669"/>
    <property type="project" value="UniProtKB-UniPathway"/>
</dbReference>
<comment type="pathway">
    <text evidence="1">Cofactor biosynthesis; adenosylcobalamin biosynthesis.</text>
</comment>
<dbReference type="InterPro" id="IPR035996">
    <property type="entry name" value="4pyrrol_Methylase_sf"/>
</dbReference>
<dbReference type="PANTHER" id="PTHR43182:SF1">
    <property type="entry name" value="COBALT-PRECORRIN-7 C(5)-METHYLTRANSFERASE"/>
    <property type="match status" value="1"/>
</dbReference>
<dbReference type="Gene3D" id="3.40.50.150">
    <property type="entry name" value="Vaccinia Virus protein VP39"/>
    <property type="match status" value="1"/>
</dbReference>
<dbReference type="EMBL" id="FZNW01000007">
    <property type="protein sequence ID" value="SNR48602.1"/>
    <property type="molecule type" value="Genomic_DNA"/>
</dbReference>
<keyword evidence="2" id="KW-0169">Cobalamin biosynthesis</keyword>
<dbReference type="InterPro" id="IPR014776">
    <property type="entry name" value="4pyrrole_Mease_sub2"/>
</dbReference>
<dbReference type="PANTHER" id="PTHR43182">
    <property type="entry name" value="COBALT-PRECORRIN-6B C(15)-METHYLTRANSFERASE (DECARBOXYLATING)"/>
    <property type="match status" value="1"/>
</dbReference>
<feature type="domain" description="Tetrapyrrole methylase" evidence="6">
    <location>
        <begin position="12"/>
        <end position="197"/>
    </location>
</feature>
<evidence type="ECO:0000313" key="8">
    <source>
        <dbReference type="Proteomes" id="UP000198348"/>
    </source>
</evidence>
<dbReference type="Gene3D" id="3.30.950.10">
    <property type="entry name" value="Methyltransferase, Cobalt-precorrin-4 Transmethylase, Domain 2"/>
    <property type="match status" value="1"/>
</dbReference>
<dbReference type="InterPro" id="IPR014777">
    <property type="entry name" value="4pyrrole_Mease_sub1"/>
</dbReference>
<keyword evidence="8" id="KW-1185">Reference proteome</keyword>